<keyword evidence="4" id="KW-0472">Membrane</keyword>
<comment type="subcellular location">
    <subcellularLocation>
        <location evidence="1">Cell outer membrane</location>
    </subcellularLocation>
</comment>
<dbReference type="EMBL" id="CP025791">
    <property type="protein sequence ID" value="AUP80708.1"/>
    <property type="molecule type" value="Genomic_DNA"/>
</dbReference>
<dbReference type="AlphaFoldDB" id="A0A2K9PV68"/>
<dbReference type="Pfam" id="PF07980">
    <property type="entry name" value="SusD_RagB"/>
    <property type="match status" value="1"/>
</dbReference>
<dbReference type="Proteomes" id="UP000235826">
    <property type="component" value="Chromosome"/>
</dbReference>
<keyword evidence="3" id="KW-0732">Signal</keyword>
<reference evidence="8 9" key="1">
    <citation type="submission" date="2018-01" db="EMBL/GenBank/DDBJ databases">
        <title>Complete genome sequence of Flavivirga eckloniae ECD14 isolated from seaweed Ecklonia cava.</title>
        <authorList>
            <person name="Lee J.H."/>
            <person name="Baik K.S."/>
            <person name="Seong C.N."/>
        </authorList>
    </citation>
    <scope>NUCLEOTIDE SEQUENCE [LARGE SCALE GENOMIC DNA]</scope>
    <source>
        <strain evidence="8 9">ECD14</strain>
    </source>
</reference>
<evidence type="ECO:0000256" key="5">
    <source>
        <dbReference type="ARBA" id="ARBA00023237"/>
    </source>
</evidence>
<keyword evidence="9" id="KW-1185">Reference proteome</keyword>
<feature type="domain" description="SusD-like N-terminal" evidence="7">
    <location>
        <begin position="101"/>
        <end position="246"/>
    </location>
</feature>
<evidence type="ECO:0000259" key="6">
    <source>
        <dbReference type="Pfam" id="PF07980"/>
    </source>
</evidence>
<evidence type="ECO:0000256" key="3">
    <source>
        <dbReference type="ARBA" id="ARBA00022729"/>
    </source>
</evidence>
<dbReference type="GO" id="GO:0009279">
    <property type="term" value="C:cell outer membrane"/>
    <property type="evidence" value="ECO:0007669"/>
    <property type="project" value="UniProtKB-SubCell"/>
</dbReference>
<dbReference type="Pfam" id="PF14322">
    <property type="entry name" value="SusD-like_3"/>
    <property type="match status" value="1"/>
</dbReference>
<name>A0A2K9PV68_9FLAO</name>
<dbReference type="SUPFAM" id="SSF48452">
    <property type="entry name" value="TPR-like"/>
    <property type="match status" value="1"/>
</dbReference>
<evidence type="ECO:0000256" key="2">
    <source>
        <dbReference type="ARBA" id="ARBA00006275"/>
    </source>
</evidence>
<evidence type="ECO:0000256" key="4">
    <source>
        <dbReference type="ARBA" id="ARBA00023136"/>
    </source>
</evidence>
<proteinExistence type="inferred from homology"/>
<dbReference type="InterPro" id="IPR033985">
    <property type="entry name" value="SusD-like_N"/>
</dbReference>
<evidence type="ECO:0008006" key="10">
    <source>
        <dbReference type="Google" id="ProtNLM"/>
    </source>
</evidence>
<organism evidence="8 9">
    <name type="scientific">Flavivirga eckloniae</name>
    <dbReference type="NCBI Taxonomy" id="1803846"/>
    <lineage>
        <taxon>Bacteria</taxon>
        <taxon>Pseudomonadati</taxon>
        <taxon>Bacteroidota</taxon>
        <taxon>Flavobacteriia</taxon>
        <taxon>Flavobacteriales</taxon>
        <taxon>Flavobacteriaceae</taxon>
        <taxon>Flavivirga</taxon>
    </lineage>
</organism>
<dbReference type="InterPro" id="IPR011990">
    <property type="entry name" value="TPR-like_helical_dom_sf"/>
</dbReference>
<comment type="similarity">
    <text evidence="2">Belongs to the SusD family.</text>
</comment>
<protein>
    <recommendedName>
        <fullName evidence="10">RagB/SusD family nutrient uptake outer membrane protein</fullName>
    </recommendedName>
</protein>
<keyword evidence="5" id="KW-0998">Cell outer membrane</keyword>
<evidence type="ECO:0000313" key="9">
    <source>
        <dbReference type="Proteomes" id="UP000235826"/>
    </source>
</evidence>
<evidence type="ECO:0000313" key="8">
    <source>
        <dbReference type="EMBL" id="AUP80708.1"/>
    </source>
</evidence>
<feature type="domain" description="RagB/SusD" evidence="6">
    <location>
        <begin position="317"/>
        <end position="617"/>
    </location>
</feature>
<dbReference type="KEGG" id="fek:C1H87_19110"/>
<gene>
    <name evidence="8" type="ORF">C1H87_19110</name>
</gene>
<dbReference type="InterPro" id="IPR012944">
    <property type="entry name" value="SusD_RagB_dom"/>
</dbReference>
<evidence type="ECO:0000256" key="1">
    <source>
        <dbReference type="ARBA" id="ARBA00004442"/>
    </source>
</evidence>
<dbReference type="Gene3D" id="1.25.40.390">
    <property type="match status" value="1"/>
</dbReference>
<sequence length="617" mass="71123">MIMKRYYKTLLFIFLVAPFFVSCEDYLDVSPELGISSEEVFTDYFNTRGVVDRANFLIHNYVYFNTDWASELGVMSDECQISQTRYPPHYVFNTGVWMNSNFRELAGMTNEKDWQEYHDKDHEAEPVSKAFLAIRAVNSVLENIDKLQEYPTELGYTPQQLKDQLVGQSYFLRAFHYFQIIRRYGGFPTMTKTFEISHNFDEVRPTYLQSTDSLVQDLDKAIQFLPEKWNDQNKGRVTKTSAKALKAMTLLYAASPLMNPDLNPYGANSRTYNNAYAEKAAIAAAEAINDYPKGGYEMFSMDQYTENWYSRTSGFPKEAILQAPLSRHTDPDGWGIAGMGWFLPQFAGGWQVEGQPTQNAVDWFETADGYDVSDPEAISSGSFDPSDPYSNRDPRFRALILVHGDDMFEGLPNPSNNDVRMLNVKPDGWHYKFETGKNKIFTGYYHKGKHRWPGCDKWNRSGGWYRMFPHIRVAQLYLDYAEAANEAYGPNGMAPGASLSAVQALNIVRSRANMPGVLAKYTTSKDVFRKRIYNERAVELYHEFHRWHDLRRWKLSKEVLGQGTIYGADIKDVGGQTVYEKKALQGALRVFEDRHYWYPFPSKVMDIMTQFEQNPGW</sequence>
<dbReference type="PROSITE" id="PS51257">
    <property type="entry name" value="PROKAR_LIPOPROTEIN"/>
    <property type="match status" value="1"/>
</dbReference>
<accession>A0A2K9PV68</accession>
<evidence type="ECO:0000259" key="7">
    <source>
        <dbReference type="Pfam" id="PF14322"/>
    </source>
</evidence>